<dbReference type="InterPro" id="IPR013149">
    <property type="entry name" value="ADH-like_C"/>
</dbReference>
<proteinExistence type="predicted"/>
<dbReference type="KEGG" id="hli:HLI_03835"/>
<dbReference type="SUPFAM" id="SSF50129">
    <property type="entry name" value="GroES-like"/>
    <property type="match status" value="1"/>
</dbReference>
<name>A0A410M9J9_9BACI</name>
<dbReference type="EMBL" id="CP026118">
    <property type="protein sequence ID" value="QAS51409.1"/>
    <property type="molecule type" value="Genomic_DNA"/>
</dbReference>
<dbReference type="OrthoDB" id="9787435at2"/>
<reference evidence="2 3" key="1">
    <citation type="submission" date="2018-01" db="EMBL/GenBank/DDBJ databases">
        <title>The whole genome sequencing and assembly of Halobacillus litoralis ERB031 strain.</title>
        <authorList>
            <person name="Lee S.-J."/>
            <person name="Park M.-K."/>
            <person name="Kim J.-Y."/>
            <person name="Lee Y.-J."/>
            <person name="Yi H."/>
            <person name="Bahn Y.-S."/>
            <person name="Kim J.F."/>
            <person name="Lee D.-W."/>
        </authorList>
    </citation>
    <scope>NUCLEOTIDE SEQUENCE [LARGE SCALE GENOMIC DNA]</scope>
    <source>
        <strain evidence="2 3">ERB 031</strain>
    </source>
</reference>
<dbReference type="InterPro" id="IPR002364">
    <property type="entry name" value="Quin_OxRdtase/zeta-crystal_CS"/>
</dbReference>
<dbReference type="PANTHER" id="PTHR43677">
    <property type="entry name" value="SHORT-CHAIN DEHYDROGENASE/REDUCTASE"/>
    <property type="match status" value="1"/>
</dbReference>
<dbReference type="InterPro" id="IPR020843">
    <property type="entry name" value="ER"/>
</dbReference>
<dbReference type="Proteomes" id="UP000287756">
    <property type="component" value="Chromosome"/>
</dbReference>
<organism evidence="2 3">
    <name type="scientific">Halobacillus litoralis</name>
    <dbReference type="NCBI Taxonomy" id="45668"/>
    <lineage>
        <taxon>Bacteria</taxon>
        <taxon>Bacillati</taxon>
        <taxon>Bacillota</taxon>
        <taxon>Bacilli</taxon>
        <taxon>Bacillales</taxon>
        <taxon>Bacillaceae</taxon>
        <taxon>Halobacillus</taxon>
    </lineage>
</organism>
<evidence type="ECO:0000313" key="3">
    <source>
        <dbReference type="Proteomes" id="UP000287756"/>
    </source>
</evidence>
<dbReference type="Gene3D" id="3.90.180.10">
    <property type="entry name" value="Medium-chain alcohol dehydrogenases, catalytic domain"/>
    <property type="match status" value="1"/>
</dbReference>
<sequence length="325" mass="35190">MKAVISDYSKDKDRYVRLSDVQPPLQKANEVLIKVESVSLNFADVSAIRGDYHSLGGVHFIPGFDCAGTVIQVGDDVKTFSIGDRGAGFPNGGGMAEYVRVNGDLVYRLPDDVAFDDAAAILSIGITAFELVHKVAEVKENDKVLVHAAAGGVGLTLIQLLKRKKAVIYGTVGNEEKRKLINNYGVTQAIPYRTSDFEKEIMSLTNGTGVNIVFDSVGGEILEKSLNCVAPYGKLITYGHASGQPGKVLSTDLHSTSRSVIGYSSGQRQHDSPEILRASAEKVIRLLSNKELDVKISHKLSFEHANEAFQLMADRNNIGKIVITI</sequence>
<gene>
    <name evidence="2" type="ORF">HLI_03835</name>
</gene>
<dbReference type="SMART" id="SM00829">
    <property type="entry name" value="PKS_ER"/>
    <property type="match status" value="1"/>
</dbReference>
<dbReference type="Pfam" id="PF00107">
    <property type="entry name" value="ADH_zinc_N"/>
    <property type="match status" value="1"/>
</dbReference>
<dbReference type="SUPFAM" id="SSF51735">
    <property type="entry name" value="NAD(P)-binding Rossmann-fold domains"/>
    <property type="match status" value="1"/>
</dbReference>
<dbReference type="PANTHER" id="PTHR43677:SF4">
    <property type="entry name" value="QUINONE OXIDOREDUCTASE-LIKE PROTEIN 2"/>
    <property type="match status" value="1"/>
</dbReference>
<accession>A0A410M9J9</accession>
<dbReference type="Pfam" id="PF08240">
    <property type="entry name" value="ADH_N"/>
    <property type="match status" value="1"/>
</dbReference>
<dbReference type="InterPro" id="IPR051397">
    <property type="entry name" value="Zn-ADH-like_protein"/>
</dbReference>
<protein>
    <submittedName>
        <fullName evidence="2">Quinone oxidoreductase</fullName>
    </submittedName>
</protein>
<dbReference type="AlphaFoldDB" id="A0A410M9J9"/>
<dbReference type="Gene3D" id="3.40.50.720">
    <property type="entry name" value="NAD(P)-binding Rossmann-like Domain"/>
    <property type="match status" value="1"/>
</dbReference>
<evidence type="ECO:0000313" key="2">
    <source>
        <dbReference type="EMBL" id="QAS51409.1"/>
    </source>
</evidence>
<dbReference type="RefSeq" id="WP_128523157.1">
    <property type="nucleotide sequence ID" value="NZ_CP026118.1"/>
</dbReference>
<evidence type="ECO:0000259" key="1">
    <source>
        <dbReference type="SMART" id="SM00829"/>
    </source>
</evidence>
<dbReference type="InterPro" id="IPR011032">
    <property type="entry name" value="GroES-like_sf"/>
</dbReference>
<dbReference type="GO" id="GO:0008270">
    <property type="term" value="F:zinc ion binding"/>
    <property type="evidence" value="ECO:0007669"/>
    <property type="project" value="InterPro"/>
</dbReference>
<feature type="domain" description="Enoyl reductase (ER)" evidence="1">
    <location>
        <begin position="12"/>
        <end position="323"/>
    </location>
</feature>
<dbReference type="PROSITE" id="PS01162">
    <property type="entry name" value="QOR_ZETA_CRYSTAL"/>
    <property type="match status" value="1"/>
</dbReference>
<dbReference type="InterPro" id="IPR036291">
    <property type="entry name" value="NAD(P)-bd_dom_sf"/>
</dbReference>
<dbReference type="InterPro" id="IPR013154">
    <property type="entry name" value="ADH-like_N"/>
</dbReference>
<dbReference type="GO" id="GO:0016491">
    <property type="term" value="F:oxidoreductase activity"/>
    <property type="evidence" value="ECO:0007669"/>
    <property type="project" value="InterPro"/>
</dbReference>